<evidence type="ECO:0000256" key="4">
    <source>
        <dbReference type="ARBA" id="ARBA00022452"/>
    </source>
</evidence>
<name>A0A5S3Z365_9GAMM</name>
<proteinExistence type="inferred from homology"/>
<dbReference type="InterPro" id="IPR012910">
    <property type="entry name" value="Plug_dom"/>
</dbReference>
<keyword evidence="10 11" id="KW-0998">Cell outer membrane</keyword>
<evidence type="ECO:0000313" key="16">
    <source>
        <dbReference type="EMBL" id="TMP86719.1"/>
    </source>
</evidence>
<evidence type="ECO:0000313" key="17">
    <source>
        <dbReference type="Proteomes" id="UP000305874"/>
    </source>
</evidence>
<keyword evidence="9" id="KW-0675">Receptor</keyword>
<evidence type="ECO:0000256" key="10">
    <source>
        <dbReference type="ARBA" id="ARBA00023237"/>
    </source>
</evidence>
<dbReference type="InterPro" id="IPR039426">
    <property type="entry name" value="TonB-dep_rcpt-like"/>
</dbReference>
<dbReference type="EMBL" id="PNCG01000011">
    <property type="protein sequence ID" value="TMP86719.1"/>
    <property type="molecule type" value="Genomic_DNA"/>
</dbReference>
<evidence type="ECO:0000256" key="13">
    <source>
        <dbReference type="SAM" id="SignalP"/>
    </source>
</evidence>
<evidence type="ECO:0000256" key="3">
    <source>
        <dbReference type="ARBA" id="ARBA00022448"/>
    </source>
</evidence>
<keyword evidence="8 11" id="KW-0472">Membrane</keyword>
<dbReference type="InterPro" id="IPR000531">
    <property type="entry name" value="Beta-barrel_TonB"/>
</dbReference>
<dbReference type="SUPFAM" id="SSF56935">
    <property type="entry name" value="Porins"/>
    <property type="match status" value="1"/>
</dbReference>
<dbReference type="PROSITE" id="PS52016">
    <property type="entry name" value="TONB_DEPENDENT_REC_3"/>
    <property type="match status" value="1"/>
</dbReference>
<evidence type="ECO:0000256" key="12">
    <source>
        <dbReference type="RuleBase" id="RU003357"/>
    </source>
</evidence>
<evidence type="ECO:0000256" key="1">
    <source>
        <dbReference type="ARBA" id="ARBA00004571"/>
    </source>
</evidence>
<dbReference type="Gene3D" id="2.40.170.20">
    <property type="entry name" value="TonB-dependent receptor, beta-barrel domain"/>
    <property type="match status" value="1"/>
</dbReference>
<dbReference type="GO" id="GO:0044718">
    <property type="term" value="P:siderophore transmembrane transport"/>
    <property type="evidence" value="ECO:0007669"/>
    <property type="project" value="TreeGrafter"/>
</dbReference>
<dbReference type="GO" id="GO:0009279">
    <property type="term" value="C:cell outer membrane"/>
    <property type="evidence" value="ECO:0007669"/>
    <property type="project" value="UniProtKB-SubCell"/>
</dbReference>
<dbReference type="PANTHER" id="PTHR30069">
    <property type="entry name" value="TONB-DEPENDENT OUTER MEMBRANE RECEPTOR"/>
    <property type="match status" value="1"/>
</dbReference>
<feature type="chain" id="PRO_5024447184" evidence="13">
    <location>
        <begin position="28"/>
        <end position="670"/>
    </location>
</feature>
<protein>
    <submittedName>
        <fullName evidence="16">Ferric-rhodotorulic acid transporter</fullName>
    </submittedName>
</protein>
<keyword evidence="6 13" id="KW-0732">Signal</keyword>
<dbReference type="Pfam" id="PF07715">
    <property type="entry name" value="Plug"/>
    <property type="match status" value="1"/>
</dbReference>
<dbReference type="Gene3D" id="2.170.130.10">
    <property type="entry name" value="TonB-dependent receptor, plug domain"/>
    <property type="match status" value="1"/>
</dbReference>
<gene>
    <name evidence="16" type="ORF">CWC05_11935</name>
</gene>
<evidence type="ECO:0000256" key="9">
    <source>
        <dbReference type="ARBA" id="ARBA00023170"/>
    </source>
</evidence>
<dbReference type="InterPro" id="IPR037066">
    <property type="entry name" value="Plug_dom_sf"/>
</dbReference>
<evidence type="ECO:0000259" key="14">
    <source>
        <dbReference type="Pfam" id="PF00593"/>
    </source>
</evidence>
<feature type="domain" description="TonB-dependent receptor plug" evidence="15">
    <location>
        <begin position="61"/>
        <end position="168"/>
    </location>
</feature>
<dbReference type="InterPro" id="IPR036942">
    <property type="entry name" value="Beta-barrel_TonB_sf"/>
</dbReference>
<evidence type="ECO:0000256" key="6">
    <source>
        <dbReference type="ARBA" id="ARBA00022729"/>
    </source>
</evidence>
<organism evidence="16 17">
    <name type="scientific">Pseudoalteromonas ruthenica</name>
    <dbReference type="NCBI Taxonomy" id="151081"/>
    <lineage>
        <taxon>Bacteria</taxon>
        <taxon>Pseudomonadati</taxon>
        <taxon>Pseudomonadota</taxon>
        <taxon>Gammaproteobacteria</taxon>
        <taxon>Alteromonadales</taxon>
        <taxon>Pseudoalteromonadaceae</taxon>
        <taxon>Pseudoalteromonas</taxon>
    </lineage>
</organism>
<keyword evidence="3 11" id="KW-0813">Transport</keyword>
<dbReference type="Proteomes" id="UP000305874">
    <property type="component" value="Unassembled WGS sequence"/>
</dbReference>
<feature type="signal peptide" evidence="13">
    <location>
        <begin position="1"/>
        <end position="27"/>
    </location>
</feature>
<comment type="subcellular location">
    <subcellularLocation>
        <location evidence="1 11">Cell outer membrane</location>
        <topology evidence="1 11">Multi-pass membrane protein</topology>
    </subcellularLocation>
</comment>
<keyword evidence="7 12" id="KW-0798">TonB box</keyword>
<evidence type="ECO:0000256" key="2">
    <source>
        <dbReference type="ARBA" id="ARBA00008143"/>
    </source>
</evidence>
<comment type="similarity">
    <text evidence="2">Belongs to the TonB-dependent receptor family. Hemoglobin/haptoglobin binding protein subfamily.</text>
</comment>
<keyword evidence="5 11" id="KW-0812">Transmembrane</keyword>
<dbReference type="PANTHER" id="PTHR30069:SF29">
    <property type="entry name" value="HEMOGLOBIN AND HEMOGLOBIN-HAPTOGLOBIN-BINDING PROTEIN 1-RELATED"/>
    <property type="match status" value="1"/>
</dbReference>
<evidence type="ECO:0000256" key="8">
    <source>
        <dbReference type="ARBA" id="ARBA00023136"/>
    </source>
</evidence>
<sequence length="670" mass="75598">MIYTVCAMFRFCFYFTLVGSFVFPALAEQASSDELFSLSFEQLLDVQVDIASKSAESQSLAPSSVTLFTRQQIAQLGVHNAYQLMNYVPGMQLTRGDWVGAVPKEHARGVHLDSGNILVMINGERLNEVSFGKASVYTPYIPAQLIERVEFIRGPGSALYGSNAFLGVMNIILSDDNNALSVGIGENARQQLTGQLYQATSLGQFSANIAVEKTNGQDYDVADNVRDPLYSVFANTQFSTERLTINARYQRTELNEFLNLGGYSPDNRHRSDNYAASVAYQWLQGDHDLSSQLSYAEHHIEAQGLVEGLNLPENMPYFVGPNWQSSELKFVSDYQHQLHANSMLFAGVELRRDEQTQAGVVTSYFNDQSGFIELNSEYYENPSRVLSRYREFSDLEHRFDAQAGYVQVKQQLPDFGLTAFFGARYDHVNGIDARWSPRASLIYELPSGDIRHVLKAQYGESFRTPVTNELYSNDDITSGNANLSSEVIKTTELVWLAQGTQWKSEVVLFDNALEDFIDLVMVNEQQQAFTFANVFSTTMQGIEMSAQSQLGQYRDVQINYTQLFDDPISPSFKRFASVAVNMQLETLTLSANALWRDSVEVFGANDKRFYQDAYVLLGAALHWQMDEHTRLSLKVENLTDKDYDTFDARVFDGRVPGYGRQSSLTYTYQF</sequence>
<keyword evidence="4 11" id="KW-1134">Transmembrane beta strand</keyword>
<evidence type="ECO:0000256" key="5">
    <source>
        <dbReference type="ARBA" id="ARBA00022692"/>
    </source>
</evidence>
<comment type="caution">
    <text evidence="16">The sequence shown here is derived from an EMBL/GenBank/DDBJ whole genome shotgun (WGS) entry which is preliminary data.</text>
</comment>
<dbReference type="GO" id="GO:0015344">
    <property type="term" value="F:siderophore uptake transmembrane transporter activity"/>
    <property type="evidence" value="ECO:0007669"/>
    <property type="project" value="TreeGrafter"/>
</dbReference>
<dbReference type="Pfam" id="PF00593">
    <property type="entry name" value="TonB_dep_Rec_b-barrel"/>
    <property type="match status" value="1"/>
</dbReference>
<dbReference type="AlphaFoldDB" id="A0A5S3Z365"/>
<reference evidence="17" key="2">
    <citation type="submission" date="2019-06" db="EMBL/GenBank/DDBJ databases">
        <title>Co-occurence of chitin degradation, pigmentation and bioactivity in marine Pseudoalteromonas.</title>
        <authorList>
            <person name="Sonnenschein E.C."/>
            <person name="Bech P.K."/>
        </authorList>
    </citation>
    <scope>NUCLEOTIDE SEQUENCE [LARGE SCALE GENOMIC DNA]</scope>
    <source>
        <strain evidence="17">S2897</strain>
    </source>
</reference>
<evidence type="ECO:0000259" key="15">
    <source>
        <dbReference type="Pfam" id="PF07715"/>
    </source>
</evidence>
<reference evidence="16 17" key="1">
    <citation type="submission" date="2017-12" db="EMBL/GenBank/DDBJ databases">
        <authorList>
            <person name="Paulsen S."/>
            <person name="Gram L.K."/>
        </authorList>
    </citation>
    <scope>NUCLEOTIDE SEQUENCE [LARGE SCALE GENOMIC DNA]</scope>
    <source>
        <strain evidence="16 17">S2897</strain>
    </source>
</reference>
<feature type="domain" description="TonB-dependent receptor-like beta-barrel" evidence="14">
    <location>
        <begin position="223"/>
        <end position="638"/>
    </location>
</feature>
<evidence type="ECO:0000256" key="11">
    <source>
        <dbReference type="PROSITE-ProRule" id="PRU01360"/>
    </source>
</evidence>
<accession>A0A5S3Z365</accession>
<evidence type="ECO:0000256" key="7">
    <source>
        <dbReference type="ARBA" id="ARBA00023077"/>
    </source>
</evidence>